<dbReference type="RefSeq" id="WP_065546885.1">
    <property type="nucleotide sequence ID" value="NZ_CP016416.1"/>
</dbReference>
<dbReference type="PROSITE" id="PS51257">
    <property type="entry name" value="PROKAR_LIPOPROTEIN"/>
    <property type="match status" value="1"/>
</dbReference>
<feature type="region of interest" description="Disordered" evidence="4">
    <location>
        <begin position="165"/>
        <end position="186"/>
    </location>
</feature>
<evidence type="ECO:0000256" key="1">
    <source>
        <dbReference type="ARBA" id="ARBA00004370"/>
    </source>
</evidence>
<evidence type="ECO:0000256" key="2">
    <source>
        <dbReference type="ARBA" id="ARBA00022729"/>
    </source>
</evidence>
<name>A0A1C7FHZ7_9VIBR</name>
<dbReference type="PATRIC" id="fig|45658.7.peg.4361"/>
<dbReference type="GO" id="GO:0015627">
    <property type="term" value="C:type II protein secretion system complex"/>
    <property type="evidence" value="ECO:0007669"/>
    <property type="project" value="TreeGrafter"/>
</dbReference>
<evidence type="ECO:0000313" key="6">
    <source>
        <dbReference type="EMBL" id="ANU39408.1"/>
    </source>
</evidence>
<evidence type="ECO:0000256" key="3">
    <source>
        <dbReference type="ARBA" id="ARBA00023136"/>
    </source>
</evidence>
<evidence type="ECO:0000313" key="7">
    <source>
        <dbReference type="Proteomes" id="UP000092528"/>
    </source>
</evidence>
<evidence type="ECO:0000256" key="4">
    <source>
        <dbReference type="SAM" id="MobiDB-lite"/>
    </source>
</evidence>
<geneLocation type="plasmid" evidence="7">
    <name>pvs127</name>
</geneLocation>
<dbReference type="PANTHER" id="PTHR30332">
    <property type="entry name" value="PROBABLE GENERAL SECRETION PATHWAY PROTEIN D"/>
    <property type="match status" value="1"/>
</dbReference>
<keyword evidence="3" id="KW-0472">Membrane</keyword>
<dbReference type="InterPro" id="IPR050810">
    <property type="entry name" value="Bact_Secretion_Sys_Channel"/>
</dbReference>
<organism evidence="6 7">
    <name type="scientific">Vibrio scophthalmi</name>
    <dbReference type="NCBI Taxonomy" id="45658"/>
    <lineage>
        <taxon>Bacteria</taxon>
        <taxon>Pseudomonadati</taxon>
        <taxon>Pseudomonadota</taxon>
        <taxon>Gammaproteobacteria</taxon>
        <taxon>Vibrionales</taxon>
        <taxon>Vibrionaceae</taxon>
        <taxon>Vibrio</taxon>
    </lineage>
</organism>
<proteinExistence type="predicted"/>
<protein>
    <recommendedName>
        <fullName evidence="8">Type II and III secretion system protein</fullName>
    </recommendedName>
</protein>
<dbReference type="PANTHER" id="PTHR30332:SF24">
    <property type="entry name" value="SECRETIN GSPD-RELATED"/>
    <property type="match status" value="1"/>
</dbReference>
<keyword evidence="7" id="KW-1185">Reference proteome</keyword>
<dbReference type="Proteomes" id="UP000092528">
    <property type="component" value="Plasmid pVS127"/>
</dbReference>
<dbReference type="GO" id="GO:0009306">
    <property type="term" value="P:protein secretion"/>
    <property type="evidence" value="ECO:0007669"/>
    <property type="project" value="TreeGrafter"/>
</dbReference>
<feature type="chain" id="PRO_5008885729" description="Type II and III secretion system protein" evidence="5">
    <location>
        <begin position="24"/>
        <end position="507"/>
    </location>
</feature>
<sequence>MRNNSKKIFIISVLALAMMGCEALGFNEYSKRNAESADVLAKMEQARGDFNDVSKVVRIEQPPVSLTPLDEVLDTSYLMQRVSVSQSRVPLSLMMDDLLSQVGVSAWYGDGIAMDAPVSLNFEGPLSGALNAIERQLNVGFAAEEDRVKVERFVSKTFELELPPGMINDQIGASESSGGGDEEGGETKIEGQYVTLSNSDVDTFTEVAEGIKALLAQDPDLSNGEEGKPGSDNDSLVGSVRAIPALSRIVVRTTPSRMEEVIAFVNDNKSSLTRQVAVEVQILEFRSNLGHNRGVDWNLIRDIGGGNSLSFFIPGTDLISNSANPSFAFTGGGKWDGTTALINALNKQGQVSTETPITILVQNHQTNHVTQENIIEFVENTKSNSSEGVVTTETERGKRREGVDFIVVPNIQRDHVYLRASGMLTKIEALVREEVAGEIQTFPRMRESKINFANKLKYGQTMVIASVSQTDTGTEENTFLGIPFLGGTSAKTQRVDTLVLLTPRRAD</sequence>
<comment type="subcellular location">
    <subcellularLocation>
        <location evidence="1">Membrane</location>
    </subcellularLocation>
</comment>
<accession>A0A1C7FHZ7</accession>
<feature type="signal peptide" evidence="5">
    <location>
        <begin position="1"/>
        <end position="23"/>
    </location>
</feature>
<dbReference type="AlphaFoldDB" id="A0A1C7FHZ7"/>
<evidence type="ECO:0008006" key="8">
    <source>
        <dbReference type="Google" id="ProtNLM"/>
    </source>
</evidence>
<evidence type="ECO:0000256" key="5">
    <source>
        <dbReference type="SAM" id="SignalP"/>
    </source>
</evidence>
<dbReference type="EMBL" id="CP016416">
    <property type="protein sequence ID" value="ANU39408.1"/>
    <property type="molecule type" value="Genomic_DNA"/>
</dbReference>
<keyword evidence="2 5" id="KW-0732">Signal</keyword>
<keyword evidence="6" id="KW-0614">Plasmid</keyword>
<gene>
    <name evidence="6" type="ORF">VSVS05_04373</name>
</gene>
<dbReference type="GO" id="GO:0016020">
    <property type="term" value="C:membrane"/>
    <property type="evidence" value="ECO:0007669"/>
    <property type="project" value="UniProtKB-SubCell"/>
</dbReference>
<reference evidence="6 7" key="1">
    <citation type="submission" date="2016-07" db="EMBL/GenBank/DDBJ databases">
        <title>Genome sequencing of Vibrio scophthalmi strain VS-05, an isolated from Paralichthys olivaceus.</title>
        <authorList>
            <person name="Han H.-J."/>
        </authorList>
    </citation>
    <scope>NUCLEOTIDE SEQUENCE [LARGE SCALE GENOMIC DNA]</scope>
    <source>
        <strain evidence="6 7">VS-05</strain>
        <plasmid evidence="7">pvs127</plasmid>
    </source>
</reference>